<keyword evidence="2" id="KW-0285">Flavoprotein</keyword>
<evidence type="ECO:0000259" key="9">
    <source>
        <dbReference type="PROSITE" id="PS51085"/>
    </source>
</evidence>
<accession>A0A4Q8LNR1</accession>
<dbReference type="EMBL" id="SHMB01000001">
    <property type="protein sequence ID" value="TAA32843.1"/>
    <property type="molecule type" value="Genomic_DNA"/>
</dbReference>
<dbReference type="InterPro" id="IPR054582">
    <property type="entry name" value="DmmA-like_N"/>
</dbReference>
<dbReference type="PRINTS" id="PR00409">
    <property type="entry name" value="PHDIOXRDTASE"/>
</dbReference>
<dbReference type="AlphaFoldDB" id="A0A4Q8LNR1"/>
<dbReference type="PROSITE" id="PS00197">
    <property type="entry name" value="2FE2S_FER_1"/>
    <property type="match status" value="1"/>
</dbReference>
<evidence type="ECO:0000313" key="12">
    <source>
        <dbReference type="Proteomes" id="UP000291286"/>
    </source>
</evidence>
<evidence type="ECO:0000256" key="3">
    <source>
        <dbReference type="ARBA" id="ARBA00022643"/>
    </source>
</evidence>
<keyword evidence="3" id="KW-0288">FMN</keyword>
<dbReference type="PANTHER" id="PTHR47354:SF2">
    <property type="entry name" value="BLR2392 PROTEIN"/>
    <property type="match status" value="1"/>
</dbReference>
<keyword evidence="8" id="KW-0411">Iron-sulfur</keyword>
<reference evidence="11 12" key="1">
    <citation type="submission" date="2019-02" db="EMBL/GenBank/DDBJ databases">
        <title>WGS of Pseudoxanthomonas species novum from clinical isolates.</title>
        <authorList>
            <person name="Bernier A.-M."/>
            <person name="Bernard K."/>
            <person name="Vachon A."/>
        </authorList>
    </citation>
    <scope>NUCLEOTIDE SEQUENCE [LARGE SCALE GENOMIC DNA]</scope>
    <source>
        <strain evidence="11 12">NML171202</strain>
    </source>
</reference>
<dbReference type="InterPro" id="IPR050415">
    <property type="entry name" value="MRET"/>
</dbReference>
<feature type="domain" description="FAD-binding FR-type" evidence="10">
    <location>
        <begin position="5"/>
        <end position="107"/>
    </location>
</feature>
<evidence type="ECO:0000256" key="6">
    <source>
        <dbReference type="ARBA" id="ARBA00023002"/>
    </source>
</evidence>
<dbReference type="GO" id="GO:0051537">
    <property type="term" value="F:2 iron, 2 sulfur cluster binding"/>
    <property type="evidence" value="ECO:0007669"/>
    <property type="project" value="UniProtKB-KW"/>
</dbReference>
<dbReference type="InterPro" id="IPR012675">
    <property type="entry name" value="Beta-grasp_dom_sf"/>
</dbReference>
<protein>
    <submittedName>
        <fullName evidence="11">Oxidoreductase</fullName>
    </submittedName>
</protein>
<evidence type="ECO:0000256" key="1">
    <source>
        <dbReference type="ARBA" id="ARBA00001917"/>
    </source>
</evidence>
<evidence type="ECO:0000256" key="4">
    <source>
        <dbReference type="ARBA" id="ARBA00022714"/>
    </source>
</evidence>
<dbReference type="RefSeq" id="WP_130514763.1">
    <property type="nucleotide sequence ID" value="NZ_SHMA01000001.1"/>
</dbReference>
<keyword evidence="5" id="KW-0479">Metal-binding</keyword>
<sequence>MRKDNQWSPLRVVAVADACDGVRELLLDPGEHARAFEVGSHLDFRLPLEGREDIRSYSLVGEPRADGRYRIAVRAMPDSRGGSRYMWTLRPGDTVQASAPSNNFALDDGAEEILLVAGGIGITPILGMAQRLARRHPAFRLLYAGRHAGAMAYLDELHACLGERLQLHCSDAQGAPDLDAQIAGLGSNAEIYVCGPLAMLEAVRKAWHAAGRSRARLHFETFGNSGNAPARPFVVKLPALDMEVPVAGNQSMLDALEAAGVAMMSDCRRGECGLCQVEVIEAGEGLDHRDVFLSDAQRQASQTVCACVSRALGASISIDTGYRRDAL</sequence>
<dbReference type="SUPFAM" id="SSF63380">
    <property type="entry name" value="Riboflavin synthase domain-like"/>
    <property type="match status" value="1"/>
</dbReference>
<dbReference type="CDD" id="cd06185">
    <property type="entry name" value="PDR_like"/>
    <property type="match status" value="1"/>
</dbReference>
<dbReference type="InterPro" id="IPR017927">
    <property type="entry name" value="FAD-bd_FR_type"/>
</dbReference>
<dbReference type="Gene3D" id="2.40.30.10">
    <property type="entry name" value="Translation factors"/>
    <property type="match status" value="1"/>
</dbReference>
<keyword evidence="4" id="KW-0001">2Fe-2S</keyword>
<dbReference type="InterPro" id="IPR006058">
    <property type="entry name" value="2Fe2S_fd_BS"/>
</dbReference>
<comment type="cofactor">
    <cofactor evidence="1">
        <name>FMN</name>
        <dbReference type="ChEBI" id="CHEBI:58210"/>
    </cofactor>
</comment>
<keyword evidence="7" id="KW-0408">Iron</keyword>
<evidence type="ECO:0000256" key="8">
    <source>
        <dbReference type="ARBA" id="ARBA00023014"/>
    </source>
</evidence>
<evidence type="ECO:0000313" key="11">
    <source>
        <dbReference type="EMBL" id="TAA32843.1"/>
    </source>
</evidence>
<dbReference type="PROSITE" id="PS51085">
    <property type="entry name" value="2FE2S_FER_2"/>
    <property type="match status" value="1"/>
</dbReference>
<evidence type="ECO:0000256" key="5">
    <source>
        <dbReference type="ARBA" id="ARBA00022723"/>
    </source>
</evidence>
<organism evidence="11 12">
    <name type="scientific">Pseudoxanthomonas winnipegensis</name>
    <dbReference type="NCBI Taxonomy" id="2480810"/>
    <lineage>
        <taxon>Bacteria</taxon>
        <taxon>Pseudomonadati</taxon>
        <taxon>Pseudomonadota</taxon>
        <taxon>Gammaproteobacteria</taxon>
        <taxon>Lysobacterales</taxon>
        <taxon>Lysobacteraceae</taxon>
        <taxon>Pseudoxanthomonas</taxon>
    </lineage>
</organism>
<name>A0A4Q8LNR1_9GAMM</name>
<dbReference type="InterPro" id="IPR036010">
    <property type="entry name" value="2Fe-2S_ferredoxin-like_sf"/>
</dbReference>
<dbReference type="SUPFAM" id="SSF52343">
    <property type="entry name" value="Ferredoxin reductase-like, C-terminal NADP-linked domain"/>
    <property type="match status" value="1"/>
</dbReference>
<evidence type="ECO:0000256" key="2">
    <source>
        <dbReference type="ARBA" id="ARBA00022630"/>
    </source>
</evidence>
<dbReference type="SUPFAM" id="SSF54292">
    <property type="entry name" value="2Fe-2S ferredoxin-like"/>
    <property type="match status" value="1"/>
</dbReference>
<evidence type="ECO:0000259" key="10">
    <source>
        <dbReference type="PROSITE" id="PS51384"/>
    </source>
</evidence>
<dbReference type="InterPro" id="IPR001041">
    <property type="entry name" value="2Fe-2S_ferredoxin-type"/>
</dbReference>
<gene>
    <name evidence="11" type="ORF">EA661_00715</name>
</gene>
<comment type="caution">
    <text evidence="11">The sequence shown here is derived from an EMBL/GenBank/DDBJ whole genome shotgun (WGS) entry which is preliminary data.</text>
</comment>
<dbReference type="Gene3D" id="3.10.20.30">
    <property type="match status" value="1"/>
</dbReference>
<dbReference type="Pfam" id="PF00111">
    <property type="entry name" value="Fer2"/>
    <property type="match status" value="1"/>
</dbReference>
<dbReference type="GO" id="GO:0046872">
    <property type="term" value="F:metal ion binding"/>
    <property type="evidence" value="ECO:0007669"/>
    <property type="project" value="UniProtKB-KW"/>
</dbReference>
<proteinExistence type="predicted"/>
<dbReference type="Gene3D" id="3.40.50.80">
    <property type="entry name" value="Nucleotide-binding domain of ferredoxin-NADP reductase (FNR) module"/>
    <property type="match status" value="1"/>
</dbReference>
<dbReference type="PROSITE" id="PS51384">
    <property type="entry name" value="FAD_FR"/>
    <property type="match status" value="1"/>
</dbReference>
<feature type="domain" description="2Fe-2S ferredoxin-type" evidence="9">
    <location>
        <begin position="233"/>
        <end position="324"/>
    </location>
</feature>
<evidence type="ECO:0000256" key="7">
    <source>
        <dbReference type="ARBA" id="ARBA00023004"/>
    </source>
</evidence>
<dbReference type="Proteomes" id="UP000291286">
    <property type="component" value="Unassembled WGS sequence"/>
</dbReference>
<dbReference type="Pfam" id="PF22290">
    <property type="entry name" value="DmmA-like_N"/>
    <property type="match status" value="1"/>
</dbReference>
<dbReference type="InterPro" id="IPR039261">
    <property type="entry name" value="FNR_nucleotide-bd"/>
</dbReference>
<dbReference type="PANTHER" id="PTHR47354">
    <property type="entry name" value="NADH OXIDOREDUCTASE HCR"/>
    <property type="match status" value="1"/>
</dbReference>
<dbReference type="InterPro" id="IPR017938">
    <property type="entry name" value="Riboflavin_synthase-like_b-brl"/>
</dbReference>
<dbReference type="GO" id="GO:0016491">
    <property type="term" value="F:oxidoreductase activity"/>
    <property type="evidence" value="ECO:0007669"/>
    <property type="project" value="UniProtKB-KW"/>
</dbReference>
<dbReference type="CDD" id="cd00207">
    <property type="entry name" value="fer2"/>
    <property type="match status" value="1"/>
</dbReference>
<keyword evidence="6" id="KW-0560">Oxidoreductase</keyword>